<accession>G0J236</accession>
<evidence type="ECO:0000313" key="2">
    <source>
        <dbReference type="Proteomes" id="UP000001635"/>
    </source>
</evidence>
<reference evidence="2" key="1">
    <citation type="submission" date="2011-07" db="EMBL/GenBank/DDBJ databases">
        <title>The complete genome of Cyclobacterium marinum DSM 745.</title>
        <authorList>
            <person name="Lucas S."/>
            <person name="Han J."/>
            <person name="Lapidus A."/>
            <person name="Bruce D."/>
            <person name="Goodwin L."/>
            <person name="Pitluck S."/>
            <person name="Peters L."/>
            <person name="Kyrpides N."/>
            <person name="Mavromatis K."/>
            <person name="Ivanova N."/>
            <person name="Ovchinnikova G."/>
            <person name="Chertkov O."/>
            <person name="Detter J.C."/>
            <person name="Tapia R."/>
            <person name="Han C."/>
            <person name="Land M."/>
            <person name="Hauser L."/>
            <person name="Markowitz V."/>
            <person name="Cheng J.-F."/>
            <person name="Hugenholtz P."/>
            <person name="Woyke T."/>
            <person name="Wu D."/>
            <person name="Tindall B."/>
            <person name="Schuetze A."/>
            <person name="Brambilla E."/>
            <person name="Klenk H.-P."/>
            <person name="Eisen J.A."/>
        </authorList>
    </citation>
    <scope>NUCLEOTIDE SEQUENCE [LARGE SCALE GENOMIC DNA]</scope>
    <source>
        <strain evidence="2">ATCC 25205 / DSM 745 / LMG 13164 / NCIMB 1802</strain>
    </source>
</reference>
<proteinExistence type="predicted"/>
<dbReference type="STRING" id="880070.Cycma_0771"/>
<dbReference type="Proteomes" id="UP000001635">
    <property type="component" value="Chromosome"/>
</dbReference>
<dbReference type="KEGG" id="cmr:Cycma_0771"/>
<gene>
    <name evidence="1" type="ordered locus">Cycma_0771</name>
</gene>
<organism evidence="1 2">
    <name type="scientific">Cyclobacterium marinum (strain ATCC 25205 / DSM 745 / LMG 13164 / NCIMB 1802)</name>
    <name type="common">Flectobacillus marinus</name>
    <dbReference type="NCBI Taxonomy" id="880070"/>
    <lineage>
        <taxon>Bacteria</taxon>
        <taxon>Pseudomonadati</taxon>
        <taxon>Bacteroidota</taxon>
        <taxon>Cytophagia</taxon>
        <taxon>Cytophagales</taxon>
        <taxon>Cyclobacteriaceae</taxon>
        <taxon>Cyclobacterium</taxon>
    </lineage>
</organism>
<name>G0J236_CYCMS</name>
<sequence>MNEFENLLMEFIVYTNTEWDGPPRARHQLSHALAKRFKVTFVAANTIGLPGLKCEKVNGNFELLTPSFPSSFRLRYRMPGLNEAYQLWLYEKLKKHFEGKEVVFICTDFGGYLVGKYFDKFIYMANDDFINNVKVPGWMKAYTTFTQSRLVKTATFNLATAQKLVNDFAEINPKSYELPLGAPEFSKVDITQLSLNREDEKVKVVLLGFIDKKKTPLVLINKILEIENVELHLIGPIKDDFLNHLSKEEKVKAHGVLTGDPLSSKLSEMDVAIAPYYMDDPNTGRTPNKLWQYLATGIPAVITNLPNVRHWEFPEKTVYKANNDDEFVSFIKQAYKDNTIELMKERISIAANNSWSKRVDQLLAYIKELY</sequence>
<dbReference type="HOGENOM" id="CLU_747463_0_0_10"/>
<evidence type="ECO:0000313" key="1">
    <source>
        <dbReference type="EMBL" id="AEL24545.1"/>
    </source>
</evidence>
<keyword evidence="2" id="KW-1185">Reference proteome</keyword>
<protein>
    <recommendedName>
        <fullName evidence="3">Glycosyl transferase group 1</fullName>
    </recommendedName>
</protein>
<dbReference type="SUPFAM" id="SSF53756">
    <property type="entry name" value="UDP-Glycosyltransferase/glycogen phosphorylase"/>
    <property type="match status" value="1"/>
</dbReference>
<dbReference type="Gene3D" id="3.40.50.2000">
    <property type="entry name" value="Glycogen Phosphorylase B"/>
    <property type="match status" value="1"/>
</dbReference>
<evidence type="ECO:0008006" key="3">
    <source>
        <dbReference type="Google" id="ProtNLM"/>
    </source>
</evidence>
<dbReference type="EMBL" id="CP002955">
    <property type="protein sequence ID" value="AEL24545.1"/>
    <property type="molecule type" value="Genomic_DNA"/>
</dbReference>
<dbReference type="AlphaFoldDB" id="G0J236"/>
<dbReference type="eggNOG" id="COG0438">
    <property type="taxonomic scope" value="Bacteria"/>
</dbReference>
<dbReference type="Pfam" id="PF13692">
    <property type="entry name" value="Glyco_trans_1_4"/>
    <property type="match status" value="1"/>
</dbReference>